<dbReference type="Gene3D" id="2.120.10.30">
    <property type="entry name" value="TolB, C-terminal domain"/>
    <property type="match status" value="1"/>
</dbReference>
<evidence type="ECO:0000259" key="4">
    <source>
        <dbReference type="PROSITE" id="PS51007"/>
    </source>
</evidence>
<evidence type="ECO:0000313" key="5">
    <source>
        <dbReference type="EMBL" id="CAE7366651.1"/>
    </source>
</evidence>
<dbReference type="Pfam" id="PF08239">
    <property type="entry name" value="SH3_3"/>
    <property type="match status" value="1"/>
</dbReference>
<dbReference type="PROSITE" id="PS51007">
    <property type="entry name" value="CYTC"/>
    <property type="match status" value="1"/>
</dbReference>
<dbReference type="Proteomes" id="UP000601435">
    <property type="component" value="Unassembled WGS sequence"/>
</dbReference>
<dbReference type="InterPro" id="IPR011659">
    <property type="entry name" value="WD40"/>
</dbReference>
<reference evidence="5" key="1">
    <citation type="submission" date="2021-02" db="EMBL/GenBank/DDBJ databases">
        <authorList>
            <person name="Dougan E. K."/>
            <person name="Rhodes N."/>
            <person name="Thang M."/>
            <person name="Chan C."/>
        </authorList>
    </citation>
    <scope>NUCLEOTIDE SEQUENCE</scope>
</reference>
<dbReference type="EMBL" id="CAJNJA010015696">
    <property type="protein sequence ID" value="CAE7366651.1"/>
    <property type="molecule type" value="Genomic_DNA"/>
</dbReference>
<dbReference type="Pfam" id="PF18582">
    <property type="entry name" value="HZS_alpha"/>
    <property type="match status" value="1"/>
</dbReference>
<dbReference type="AlphaFoldDB" id="A0A812Q6V8"/>
<dbReference type="InterPro" id="IPR040698">
    <property type="entry name" value="HZS_alpha_mid"/>
</dbReference>
<dbReference type="NCBIfam" id="TIGR04565">
    <property type="entry name" value="OMP_myx_plus"/>
    <property type="match status" value="1"/>
</dbReference>
<organism evidence="5 6">
    <name type="scientific">Symbiodinium necroappetens</name>
    <dbReference type="NCBI Taxonomy" id="1628268"/>
    <lineage>
        <taxon>Eukaryota</taxon>
        <taxon>Sar</taxon>
        <taxon>Alveolata</taxon>
        <taxon>Dinophyceae</taxon>
        <taxon>Suessiales</taxon>
        <taxon>Symbiodiniaceae</taxon>
        <taxon>Symbiodinium</taxon>
    </lineage>
</organism>
<evidence type="ECO:0000256" key="2">
    <source>
        <dbReference type="ARBA" id="ARBA00023004"/>
    </source>
</evidence>
<dbReference type="InterPro" id="IPR009056">
    <property type="entry name" value="Cyt_c-like_dom"/>
</dbReference>
<feature type="domain" description="Cytochrome c" evidence="4">
    <location>
        <begin position="604"/>
        <end position="758"/>
    </location>
</feature>
<evidence type="ECO:0000313" key="6">
    <source>
        <dbReference type="Proteomes" id="UP000601435"/>
    </source>
</evidence>
<keyword evidence="2 3" id="KW-0408">Iron</keyword>
<gene>
    <name evidence="5" type="ORF">SNEC2469_LOCUS9774</name>
</gene>
<dbReference type="SUPFAM" id="SSF56925">
    <property type="entry name" value="OMPA-like"/>
    <property type="match status" value="2"/>
</dbReference>
<dbReference type="InterPro" id="IPR011250">
    <property type="entry name" value="OMP/PagP_B-barrel"/>
</dbReference>
<keyword evidence="1 3" id="KW-0479">Metal-binding</keyword>
<dbReference type="Gene3D" id="2.40.160.20">
    <property type="match status" value="2"/>
</dbReference>
<dbReference type="SUPFAM" id="SSF82171">
    <property type="entry name" value="DPP6 N-terminal domain-like"/>
    <property type="match status" value="1"/>
</dbReference>
<dbReference type="InterPro" id="IPR011042">
    <property type="entry name" value="6-blade_b-propeller_TolB-like"/>
</dbReference>
<dbReference type="InterPro" id="IPR003646">
    <property type="entry name" value="SH3-like_bac-type"/>
</dbReference>
<dbReference type="InterPro" id="IPR036280">
    <property type="entry name" value="Multihaem_cyt_sf"/>
</dbReference>
<dbReference type="InterPro" id="IPR030820">
    <property type="entry name" value="OMP_myx_plus_Proteobacteria"/>
</dbReference>
<dbReference type="OrthoDB" id="10280544at2759"/>
<dbReference type="Gene3D" id="2.30.30.40">
    <property type="entry name" value="SH3 Domains"/>
    <property type="match status" value="1"/>
</dbReference>
<dbReference type="SUPFAM" id="SSF48695">
    <property type="entry name" value="Multiheme cytochromes"/>
    <property type="match status" value="1"/>
</dbReference>
<protein>
    <recommendedName>
        <fullName evidence="4">Cytochrome c domain-containing protein</fullName>
    </recommendedName>
</protein>
<dbReference type="GO" id="GO:0046872">
    <property type="term" value="F:metal ion binding"/>
    <property type="evidence" value="ECO:0007669"/>
    <property type="project" value="UniProtKB-KW"/>
</dbReference>
<name>A0A812Q6V8_9DINO</name>
<keyword evidence="3" id="KW-0349">Heme</keyword>
<sequence>MRAPEDPDLDEDEQPTWNIWVLNREEGTLNRAIVSDIVAEDGHDIAPQFMPDGRLVFASTRQRQSKAILLDEGKPQFSAFDEDRDEEALTLHVMNPDGTEIQQITYNASSDLDPTIMSDGRVVYSRWDNVAGRDRISLYRANPDGTDMELLYGVHSHDTGPDGQNIEFVEPTELPDGRLLVMMRPPGQQSRLGALPVAIDVNNYVEHDQPTFASAGLLTDAQEILIPGDLSLDESEPALQGRYAHISPLNDGTERLITAWSQCRLLDTTSDPQNPVIVPCTEENLANVNMVEADPLYGVWMNDPLENTQQPIVLGEEGFAISDVVVMESRISPPVILDKTAGIDLDPDLVSEAVGVLHIRSVYDFDGTPSLDIASLADPGQATAAERPARFLRIVKSVSFPDDDILDIDNAAFGRSQAQLMREIIGYAPIEPDGSVKVKVPANIAFWVDVLDAQGRRVSPRHNNWMQVRPGEEMTCNGCHTPTSELPHGRRDAEAPSANLGAAVDGSPFPNTEPALFANTGETMAEVITRINGIPSPNVDLRYDDLWTDPSVRAKDLSFSYNYADLSTTPPVDPGCVSNWNAGCRITINYIDHVHPIWSVDRQILDVDGITVLSDDTCTSCHADVDAAAMPMVPAAQLDLGDGPSVDEADQLKSYRELLFNDNQQELVDGALQDILVQATDGNGNLLFETDEDGNLVLDINGDPIPILESVNQVPSLNVAGALLSPRFFSRFAAGGTHAGRLTDAELKLLSEWIDIGGQYYNNPFDVNAWTVFEKYQPKVLVSDPYLELRTGPGRGYPIFYVAGQGDEVVMLKRRTDWFKVRTPRDKEGWVHISEMQHTLDLDGEQIDFGALGLDDFSKRRWEMGFNGGDFNGASSLSGYLGYALTPNITVQLEGTQILGDFSDGVMGTANILMYPFPKWRLSPYFTIGTGIIKTQPQTTIVAAEDREDEIVHAGVGANLYLSDRFMLRMEYKRHTVLTSRDDNEEIDQWKAAYAADPGELELEPLLVREPERREVEVDDLDSEDFEIGVFSGVMNVEDFGSDTVTGIRAAYHVTEDFFVEAVYGKTTLGQTSFELLSGGAPLLSDDERDMQYYNVSLGWNIFPGEAFVGRRWAFKGSLYVIAGAGSTEFGGDDRFTINAGVGYRLIATDWLAFHVDVRDHFFESDLLGTMENKHNIEFSGGLTFFF</sequence>
<keyword evidence="6" id="KW-1185">Reference proteome</keyword>
<accession>A0A812Q6V8</accession>
<evidence type="ECO:0000256" key="1">
    <source>
        <dbReference type="ARBA" id="ARBA00022723"/>
    </source>
</evidence>
<dbReference type="Pfam" id="PF07676">
    <property type="entry name" value="PD40"/>
    <property type="match status" value="1"/>
</dbReference>
<comment type="caution">
    <text evidence="5">The sequence shown here is derived from an EMBL/GenBank/DDBJ whole genome shotgun (WGS) entry which is preliminary data.</text>
</comment>
<dbReference type="GO" id="GO:0020037">
    <property type="term" value="F:heme binding"/>
    <property type="evidence" value="ECO:0007669"/>
    <property type="project" value="InterPro"/>
</dbReference>
<evidence type="ECO:0000256" key="3">
    <source>
        <dbReference type="PROSITE-ProRule" id="PRU00433"/>
    </source>
</evidence>
<proteinExistence type="predicted"/>
<dbReference type="GO" id="GO:0009055">
    <property type="term" value="F:electron transfer activity"/>
    <property type="evidence" value="ECO:0007669"/>
    <property type="project" value="InterPro"/>
</dbReference>